<reference evidence="1 2" key="1">
    <citation type="submission" date="2024-11" db="EMBL/GenBank/DDBJ databases">
        <title>A near-complete genome assembly of Cinchona calisaya.</title>
        <authorList>
            <person name="Lian D.C."/>
            <person name="Zhao X.W."/>
            <person name="Wei L."/>
        </authorList>
    </citation>
    <scope>NUCLEOTIDE SEQUENCE [LARGE SCALE GENOMIC DNA]</scope>
    <source>
        <tissue evidence="1">Nenye</tissue>
    </source>
</reference>
<evidence type="ECO:0000313" key="1">
    <source>
        <dbReference type="EMBL" id="KAL3513974.1"/>
    </source>
</evidence>
<keyword evidence="2" id="KW-1185">Reference proteome</keyword>
<comment type="caution">
    <text evidence="1">The sequence shown here is derived from an EMBL/GenBank/DDBJ whole genome shotgun (WGS) entry which is preliminary data.</text>
</comment>
<evidence type="ECO:0000313" key="2">
    <source>
        <dbReference type="Proteomes" id="UP001630127"/>
    </source>
</evidence>
<gene>
    <name evidence="1" type="ORF">ACH5RR_026691</name>
</gene>
<sequence length="171" mass="19412">MKVSTSIKEGVTGRPREFEERTIKVDKVRIEEPTPSKQGEAEAAAIFVPFSAGLYCFLIADPMLRLAASADALCLEPIYLIKYQPMEWGLPVLQIGTRNSPANEPERVRSPFYSPDVVLLEKPLQRKAPYRRKLQMIFWPSYLPNHAKLLCLPGLSSDSSNEIEKTFYPLR</sequence>
<protein>
    <submittedName>
        <fullName evidence="1">Uncharacterized protein</fullName>
    </submittedName>
</protein>
<accession>A0ABD2Z3C2</accession>
<name>A0ABD2Z3C2_9GENT</name>
<dbReference type="Proteomes" id="UP001630127">
    <property type="component" value="Unassembled WGS sequence"/>
</dbReference>
<dbReference type="EMBL" id="JBJUIK010000011">
    <property type="protein sequence ID" value="KAL3513974.1"/>
    <property type="molecule type" value="Genomic_DNA"/>
</dbReference>
<proteinExistence type="predicted"/>
<organism evidence="1 2">
    <name type="scientific">Cinchona calisaya</name>
    <dbReference type="NCBI Taxonomy" id="153742"/>
    <lineage>
        <taxon>Eukaryota</taxon>
        <taxon>Viridiplantae</taxon>
        <taxon>Streptophyta</taxon>
        <taxon>Embryophyta</taxon>
        <taxon>Tracheophyta</taxon>
        <taxon>Spermatophyta</taxon>
        <taxon>Magnoliopsida</taxon>
        <taxon>eudicotyledons</taxon>
        <taxon>Gunneridae</taxon>
        <taxon>Pentapetalae</taxon>
        <taxon>asterids</taxon>
        <taxon>lamiids</taxon>
        <taxon>Gentianales</taxon>
        <taxon>Rubiaceae</taxon>
        <taxon>Cinchonoideae</taxon>
        <taxon>Cinchoneae</taxon>
        <taxon>Cinchona</taxon>
    </lineage>
</organism>
<dbReference type="AlphaFoldDB" id="A0ABD2Z3C2"/>